<dbReference type="RefSeq" id="WP_094957429.1">
    <property type="nucleotide sequence ID" value="NZ_NOIF01000082.1"/>
</dbReference>
<keyword evidence="2" id="KW-0812">Transmembrane</keyword>
<dbReference type="Pfam" id="PF13519">
    <property type="entry name" value="VWA_2"/>
    <property type="match status" value="1"/>
</dbReference>
<accession>A0ABX4FX66</accession>
<keyword evidence="5" id="KW-1185">Reference proteome</keyword>
<dbReference type="SUPFAM" id="SSF53300">
    <property type="entry name" value="vWA-like"/>
    <property type="match status" value="1"/>
</dbReference>
<dbReference type="PANTHER" id="PTHR22550:SF14">
    <property type="entry name" value="VWFA DOMAIN-CONTAINING PROTEIN"/>
    <property type="match status" value="1"/>
</dbReference>
<keyword evidence="2" id="KW-0472">Membrane</keyword>
<feature type="region of interest" description="Disordered" evidence="1">
    <location>
        <begin position="503"/>
        <end position="535"/>
    </location>
</feature>
<feature type="region of interest" description="Disordered" evidence="1">
    <location>
        <begin position="585"/>
        <end position="604"/>
    </location>
</feature>
<feature type="transmembrane region" description="Helical" evidence="2">
    <location>
        <begin position="71"/>
        <end position="88"/>
    </location>
</feature>
<protein>
    <recommendedName>
        <fullName evidence="3">VWFA domain-containing protein</fullName>
    </recommendedName>
</protein>
<evidence type="ECO:0000259" key="3">
    <source>
        <dbReference type="PROSITE" id="PS50234"/>
    </source>
</evidence>
<keyword evidence="2" id="KW-1133">Transmembrane helix</keyword>
<sequence>MTDSLFWQQVLTAFHFIRPWWLLAFIPLAVTVYWRWQLDDASTWQQVLPKHLRDALTIGEKGWKKQFPLKVLTLLMVLAILVCTGPSWQREASPFGEDKATMLVVMDASESMLEKDVAPSRLERAKQKVRDLLALRQGGKTGLVVYSGSAHTAMPPTQDSDVFTPFLAAIDPSIMPESGKSAEQALPLISSLLGNELAGSVLLITDGANPTTIDAFSAYFANSPHQLLVLAMGNSDVVSHQPFDLKSLNQLADSTEGKLVEVSVDASDVQTLNRYVERHMQLNNEPAMPWKDMGYYVLFPITFILLLWFRKGWLVQWCLVAAVLFPVTFSAPVSAQSVHTKAAPTAEEIAAETDTVTVFDRVSAWWLDMWLTPDQQGQLYFNQQEYVKAAQHFTDPLRKGVAYYYGAEYQLAHSAFLQVGKQSPAVVSQEVGKTGSEALDNTRSAQRELGLFNAANALARQREYLAARDMFLQLAQHAQTEPIRQQADHNYQVIKGIVEEINRTSESQAGTTDGPEESFELGDKPQTAEGAEEQVSSEMMVREMLNANEILGSDELADKWLRRVEADPKYFLRAKFQLQRIEQMAAQGKLGSATSQGGSDEPNE</sequence>
<gene>
    <name evidence="4" type="ORF">ASV53_13345</name>
</gene>
<dbReference type="Gene3D" id="3.40.50.410">
    <property type="entry name" value="von Willebrand factor, type A domain"/>
    <property type="match status" value="1"/>
</dbReference>
<feature type="domain" description="VWFA" evidence="3">
    <location>
        <begin position="101"/>
        <end position="280"/>
    </location>
</feature>
<dbReference type="Proteomes" id="UP000215999">
    <property type="component" value="Unassembled WGS sequence"/>
</dbReference>
<organism evidence="4 5">
    <name type="scientific">Photobacterium sanguinicancri</name>
    <dbReference type="NCBI Taxonomy" id="875932"/>
    <lineage>
        <taxon>Bacteria</taxon>
        <taxon>Pseudomonadati</taxon>
        <taxon>Pseudomonadota</taxon>
        <taxon>Gammaproteobacteria</taxon>
        <taxon>Vibrionales</taxon>
        <taxon>Vibrionaceae</taxon>
        <taxon>Photobacterium</taxon>
    </lineage>
</organism>
<dbReference type="InterPro" id="IPR050768">
    <property type="entry name" value="UPF0353/GerABKA_families"/>
</dbReference>
<comment type="caution">
    <text evidence="4">The sequence shown here is derived from an EMBL/GenBank/DDBJ whole genome shotgun (WGS) entry which is preliminary data.</text>
</comment>
<evidence type="ECO:0000256" key="2">
    <source>
        <dbReference type="SAM" id="Phobius"/>
    </source>
</evidence>
<dbReference type="EMBL" id="NOIF01000082">
    <property type="protein sequence ID" value="OZS43416.1"/>
    <property type="molecule type" value="Genomic_DNA"/>
</dbReference>
<dbReference type="PROSITE" id="PS50234">
    <property type="entry name" value="VWFA"/>
    <property type="match status" value="1"/>
</dbReference>
<feature type="transmembrane region" description="Helical" evidence="2">
    <location>
        <begin position="20"/>
        <end position="36"/>
    </location>
</feature>
<dbReference type="InterPro" id="IPR036465">
    <property type="entry name" value="vWFA_dom_sf"/>
</dbReference>
<reference evidence="4 5" key="1">
    <citation type="journal article" date="2016" name="Antonie Van Leeuwenhoek">
        <title>Photobacterium sanguinicancri sp. nov. isolated from marine animals.</title>
        <authorList>
            <person name="Gomez-Gil B."/>
            <person name="Roque A."/>
            <person name="Rotllant G."/>
            <person name="Romalde J.L."/>
            <person name="Doce A."/>
            <person name="Eggermont M."/>
            <person name="Defoirdt T."/>
        </authorList>
    </citation>
    <scope>NUCLEOTIDE SEQUENCE [LARGE SCALE GENOMIC DNA]</scope>
    <source>
        <strain evidence="4 5">CAIM 1827</strain>
    </source>
</reference>
<name>A0ABX4FX66_9GAMM</name>
<proteinExistence type="predicted"/>
<evidence type="ECO:0000313" key="5">
    <source>
        <dbReference type="Proteomes" id="UP000215999"/>
    </source>
</evidence>
<dbReference type="InterPro" id="IPR002035">
    <property type="entry name" value="VWF_A"/>
</dbReference>
<dbReference type="SMART" id="SM00327">
    <property type="entry name" value="VWA"/>
    <property type="match status" value="1"/>
</dbReference>
<evidence type="ECO:0000313" key="4">
    <source>
        <dbReference type="EMBL" id="OZS43416.1"/>
    </source>
</evidence>
<evidence type="ECO:0000256" key="1">
    <source>
        <dbReference type="SAM" id="MobiDB-lite"/>
    </source>
</evidence>
<dbReference type="PANTHER" id="PTHR22550">
    <property type="entry name" value="SPORE GERMINATION PROTEIN"/>
    <property type="match status" value="1"/>
</dbReference>